<gene>
    <name evidence="1" type="ORF">AWB79_04846</name>
</gene>
<dbReference type="EMBL" id="FCOA02000018">
    <property type="protein sequence ID" value="SAK77998.1"/>
    <property type="molecule type" value="Genomic_DNA"/>
</dbReference>
<proteinExistence type="predicted"/>
<organism evidence="1 2">
    <name type="scientific">Caballeronia hypogeia</name>
    <dbReference type="NCBI Taxonomy" id="1777140"/>
    <lineage>
        <taxon>Bacteria</taxon>
        <taxon>Pseudomonadati</taxon>
        <taxon>Pseudomonadota</taxon>
        <taxon>Betaproteobacteria</taxon>
        <taxon>Burkholderiales</taxon>
        <taxon>Burkholderiaceae</taxon>
        <taxon>Caballeronia</taxon>
    </lineage>
</organism>
<evidence type="ECO:0000313" key="2">
    <source>
        <dbReference type="Proteomes" id="UP000054851"/>
    </source>
</evidence>
<name>A0A158C6N0_9BURK</name>
<dbReference type="OrthoDB" id="9126941at2"/>
<reference evidence="1" key="1">
    <citation type="submission" date="2016-01" db="EMBL/GenBank/DDBJ databases">
        <authorList>
            <person name="Peeters C."/>
        </authorList>
    </citation>
    <scope>NUCLEOTIDE SEQUENCE</scope>
    <source>
        <strain evidence="1">LMG 29322</strain>
    </source>
</reference>
<keyword evidence="2" id="KW-1185">Reference proteome</keyword>
<comment type="caution">
    <text evidence="1">The sequence shown here is derived from an EMBL/GenBank/DDBJ whole genome shotgun (WGS) entry which is preliminary data.</text>
</comment>
<evidence type="ECO:0008006" key="3">
    <source>
        <dbReference type="Google" id="ProtNLM"/>
    </source>
</evidence>
<dbReference type="Proteomes" id="UP000054851">
    <property type="component" value="Unassembled WGS sequence"/>
</dbReference>
<dbReference type="RefSeq" id="WP_061169939.1">
    <property type="nucleotide sequence ID" value="NZ_FCOA02000018.1"/>
</dbReference>
<sequence length="261" mass="29110">MKKQDHAALLRACRGELAVFESIVPQAMLKDLKTELDTAYAATSDHKQFFGSAKDILHRLRDIPRFKELEGESVRLASDWVDSTLKAKAAMGPWFGLRVGSATNDSSSHCRHFDSHVLTLVILLQSADNDKNAGDLIAYKNPRALPGRSKNLLTKSLQWTERNMPLSMRSSRTQRHLDQGICTRIKGKPGSVFVFNGFLMQHCNLDVQNGERRSLIVHYLDPGLSMGLSALNRFRRDFAAPTEPVRPIEPVATPLTGMDAT</sequence>
<evidence type="ECO:0000313" key="1">
    <source>
        <dbReference type="EMBL" id="SAK77998.1"/>
    </source>
</evidence>
<dbReference type="AlphaFoldDB" id="A0A158C6N0"/>
<accession>A0A158C6N0</accession>
<protein>
    <recommendedName>
        <fullName evidence="3">Phytanoyl-CoA dioxygenase (PhyH)</fullName>
    </recommendedName>
</protein>